<evidence type="ECO:0000313" key="3">
    <source>
        <dbReference type="EMBL" id="KAJ5719873.1"/>
    </source>
</evidence>
<reference evidence="3" key="2">
    <citation type="submission" date="2023-01" db="EMBL/GenBank/DDBJ databases">
        <authorList>
            <person name="Petersen C."/>
        </authorList>
    </citation>
    <scope>NUCLEOTIDE SEQUENCE</scope>
    <source>
        <strain evidence="3">IBT 17514</strain>
    </source>
</reference>
<dbReference type="AlphaFoldDB" id="A0AAD6MUU1"/>
<dbReference type="InterPro" id="IPR044053">
    <property type="entry name" value="AsaB-like"/>
</dbReference>
<dbReference type="Proteomes" id="UP001215712">
    <property type="component" value="Unassembled WGS sequence"/>
</dbReference>
<evidence type="ECO:0008006" key="5">
    <source>
        <dbReference type="Google" id="ProtNLM"/>
    </source>
</evidence>
<accession>A0AAD6MUU1</accession>
<feature type="compositionally biased region" description="Basic and acidic residues" evidence="2">
    <location>
        <begin position="254"/>
        <end position="263"/>
    </location>
</feature>
<protein>
    <recommendedName>
        <fullName evidence="5">Methyltransferase</fullName>
    </recommendedName>
</protein>
<comment type="similarity">
    <text evidence="1">Belongs to the asaB hydroxylase/desaturase family.</text>
</comment>
<organism evidence="3 4">
    <name type="scientific">Penicillium malachiteum</name>
    <dbReference type="NCBI Taxonomy" id="1324776"/>
    <lineage>
        <taxon>Eukaryota</taxon>
        <taxon>Fungi</taxon>
        <taxon>Dikarya</taxon>
        <taxon>Ascomycota</taxon>
        <taxon>Pezizomycotina</taxon>
        <taxon>Eurotiomycetes</taxon>
        <taxon>Eurotiomycetidae</taxon>
        <taxon>Eurotiales</taxon>
        <taxon>Aspergillaceae</taxon>
        <taxon>Penicillium</taxon>
    </lineage>
</organism>
<proteinExistence type="inferred from homology"/>
<evidence type="ECO:0000256" key="2">
    <source>
        <dbReference type="SAM" id="MobiDB-lite"/>
    </source>
</evidence>
<evidence type="ECO:0000313" key="4">
    <source>
        <dbReference type="Proteomes" id="UP001215712"/>
    </source>
</evidence>
<dbReference type="EMBL" id="JAQJAN010000009">
    <property type="protein sequence ID" value="KAJ5719873.1"/>
    <property type="molecule type" value="Genomic_DNA"/>
</dbReference>
<gene>
    <name evidence="3" type="ORF">N7493_006751</name>
</gene>
<sequence length="278" mass="31324">MAVLPTSSSKQEVSIPRGPVNVDLLFYDPLADGSRPFTYVGTPPPGQPKKNFQELPHKVDLIDNFHTSTKYETYNSDDEVKRLVFPKVEELILKNVPGAREVIIFDHTIRRQNEDAPRKPLYRAHVDQSAKAAAERVLLHIPDESKAKAKAIINGDCRYRIINFWRPINGTVDTNPLAWAALDNVEEEDLVPVEFRSAERTGEIMLLRPNTNLKWMYLSGLEESEILLLKCFDSESQKEGHCIKTPSYSILGSKDTRGGEEKGKHRGSSTGSRIIPTD</sequence>
<evidence type="ECO:0000256" key="1">
    <source>
        <dbReference type="ARBA" id="ARBA00023604"/>
    </source>
</evidence>
<reference evidence="3" key="1">
    <citation type="journal article" date="2023" name="IMA Fungus">
        <title>Comparative genomic study of the Penicillium genus elucidates a diverse pangenome and 15 lateral gene transfer events.</title>
        <authorList>
            <person name="Petersen C."/>
            <person name="Sorensen T."/>
            <person name="Nielsen M.R."/>
            <person name="Sondergaard T.E."/>
            <person name="Sorensen J.L."/>
            <person name="Fitzpatrick D.A."/>
            <person name="Frisvad J.C."/>
            <person name="Nielsen K.L."/>
        </authorList>
    </citation>
    <scope>NUCLEOTIDE SEQUENCE</scope>
    <source>
        <strain evidence="3">IBT 17514</strain>
    </source>
</reference>
<name>A0AAD6MUU1_9EURO</name>
<comment type="caution">
    <text evidence="3">The sequence shown here is derived from an EMBL/GenBank/DDBJ whole genome shotgun (WGS) entry which is preliminary data.</text>
</comment>
<dbReference type="GO" id="GO:0016491">
    <property type="term" value="F:oxidoreductase activity"/>
    <property type="evidence" value="ECO:0007669"/>
    <property type="project" value="InterPro"/>
</dbReference>
<feature type="region of interest" description="Disordered" evidence="2">
    <location>
        <begin position="252"/>
        <end position="278"/>
    </location>
</feature>
<dbReference type="PANTHER" id="PTHR34598:SF1">
    <property type="entry name" value="PUTATIVE (AFU_ORTHOLOGUE AFUA_3G13140)-RELATED"/>
    <property type="match status" value="1"/>
</dbReference>
<dbReference type="NCBIfam" id="NF041278">
    <property type="entry name" value="CmcJ_NvfI_EfuI"/>
    <property type="match status" value="1"/>
</dbReference>
<dbReference type="PANTHER" id="PTHR34598">
    <property type="entry name" value="BLL6449 PROTEIN"/>
    <property type="match status" value="1"/>
</dbReference>
<keyword evidence="4" id="KW-1185">Reference proteome</keyword>